<keyword evidence="4" id="KW-0479">Metal-binding</keyword>
<evidence type="ECO:0000256" key="1">
    <source>
        <dbReference type="ARBA" id="ARBA00004613"/>
    </source>
</evidence>
<proteinExistence type="inferred from homology"/>
<dbReference type="GO" id="GO:0030145">
    <property type="term" value="F:manganese ion binding"/>
    <property type="evidence" value="ECO:0007669"/>
    <property type="project" value="InterPro"/>
</dbReference>
<keyword evidence="5" id="KW-0464">Manganese</keyword>
<sequence length="275" mass="28441">MHFSATLFTSVALLASTVTCLPNSIHSLNSTSSAAFTSAATASSTATSSPAASTSSPGTTTNSAATTALFQKLVLAPSSVERFNLLTDADLLFNFNDSSAHPAGSPGVATGLGGQLVRADQATFPALYMQGGSMALGFLGPCGFNTPHVHPRANELFLVIEGRLNASTMLENGGRKIHNLVNKLQMTIFPQGSVHTQFNPDCTPATFVASFTGSDPGVAQIAQEFLGFSEEEVNAAVGGPVIVGGMDVDAFRSRIPDNVVLGVEGCLKKCGIEKR</sequence>
<feature type="chain" id="PRO_5013177003" evidence="6">
    <location>
        <begin position="21"/>
        <end position="275"/>
    </location>
</feature>
<dbReference type="AlphaFoldDB" id="A0A1L7XGK5"/>
<feature type="signal peptide" evidence="6">
    <location>
        <begin position="1"/>
        <end position="20"/>
    </location>
</feature>
<feature type="domain" description="Cupin type-1" evidence="7">
    <location>
        <begin position="101"/>
        <end position="234"/>
    </location>
</feature>
<gene>
    <name evidence="8" type="ORF">PAC_14070</name>
</gene>
<dbReference type="PRINTS" id="PR00325">
    <property type="entry name" value="GERMIN"/>
</dbReference>
<evidence type="ECO:0000259" key="7">
    <source>
        <dbReference type="SMART" id="SM00835"/>
    </source>
</evidence>
<keyword evidence="3" id="KW-0964">Secreted</keyword>
<evidence type="ECO:0000256" key="5">
    <source>
        <dbReference type="ARBA" id="ARBA00023211"/>
    </source>
</evidence>
<keyword evidence="6" id="KW-0732">Signal</keyword>
<dbReference type="Pfam" id="PF00190">
    <property type="entry name" value="Cupin_1"/>
    <property type="match status" value="1"/>
</dbReference>
<dbReference type="InterPro" id="IPR011051">
    <property type="entry name" value="RmlC_Cupin_sf"/>
</dbReference>
<dbReference type="InterPro" id="IPR001929">
    <property type="entry name" value="Germin"/>
</dbReference>
<dbReference type="CDD" id="cd02241">
    <property type="entry name" value="cupin_OxOx"/>
    <property type="match status" value="1"/>
</dbReference>
<dbReference type="STRING" id="576137.A0A1L7XGK5"/>
<accession>A0A1L7XGK5</accession>
<comment type="similarity">
    <text evidence="2">Belongs to the germin family.</text>
</comment>
<evidence type="ECO:0000313" key="9">
    <source>
        <dbReference type="Proteomes" id="UP000184330"/>
    </source>
</evidence>
<dbReference type="Gene3D" id="2.60.120.10">
    <property type="entry name" value="Jelly Rolls"/>
    <property type="match status" value="1"/>
</dbReference>
<name>A0A1L7XGK5_9HELO</name>
<dbReference type="SUPFAM" id="SSF51182">
    <property type="entry name" value="RmlC-like cupins"/>
    <property type="match status" value="1"/>
</dbReference>
<dbReference type="InterPro" id="IPR014710">
    <property type="entry name" value="RmlC-like_jellyroll"/>
</dbReference>
<evidence type="ECO:0000256" key="3">
    <source>
        <dbReference type="ARBA" id="ARBA00022525"/>
    </source>
</evidence>
<evidence type="ECO:0000256" key="4">
    <source>
        <dbReference type="ARBA" id="ARBA00022723"/>
    </source>
</evidence>
<dbReference type="InterPro" id="IPR006045">
    <property type="entry name" value="Cupin_1"/>
</dbReference>
<evidence type="ECO:0000256" key="2">
    <source>
        <dbReference type="ARBA" id="ARBA00007456"/>
    </source>
</evidence>
<protein>
    <submittedName>
        <fullName evidence="8">Related to spherulin 1A</fullName>
    </submittedName>
</protein>
<evidence type="ECO:0000256" key="6">
    <source>
        <dbReference type="SAM" id="SignalP"/>
    </source>
</evidence>
<organism evidence="8 9">
    <name type="scientific">Phialocephala subalpina</name>
    <dbReference type="NCBI Taxonomy" id="576137"/>
    <lineage>
        <taxon>Eukaryota</taxon>
        <taxon>Fungi</taxon>
        <taxon>Dikarya</taxon>
        <taxon>Ascomycota</taxon>
        <taxon>Pezizomycotina</taxon>
        <taxon>Leotiomycetes</taxon>
        <taxon>Helotiales</taxon>
        <taxon>Mollisiaceae</taxon>
        <taxon>Phialocephala</taxon>
        <taxon>Phialocephala fortinii species complex</taxon>
    </lineage>
</organism>
<dbReference type="SMART" id="SM00835">
    <property type="entry name" value="Cupin_1"/>
    <property type="match status" value="1"/>
</dbReference>
<keyword evidence="9" id="KW-1185">Reference proteome</keyword>
<dbReference type="Proteomes" id="UP000184330">
    <property type="component" value="Unassembled WGS sequence"/>
</dbReference>
<evidence type="ECO:0000313" key="8">
    <source>
        <dbReference type="EMBL" id="CZR64173.1"/>
    </source>
</evidence>
<comment type="subcellular location">
    <subcellularLocation>
        <location evidence="1">Secreted</location>
    </subcellularLocation>
</comment>
<dbReference type="PANTHER" id="PTHR31238">
    <property type="entry name" value="GERMIN-LIKE PROTEIN SUBFAMILY 3 MEMBER 3"/>
    <property type="match status" value="1"/>
</dbReference>
<dbReference type="PROSITE" id="PS00725">
    <property type="entry name" value="GERMIN"/>
    <property type="match status" value="1"/>
</dbReference>
<dbReference type="GO" id="GO:0005576">
    <property type="term" value="C:extracellular region"/>
    <property type="evidence" value="ECO:0007669"/>
    <property type="project" value="UniProtKB-SubCell"/>
</dbReference>
<reference evidence="8 9" key="1">
    <citation type="submission" date="2016-03" db="EMBL/GenBank/DDBJ databases">
        <authorList>
            <person name="Ploux O."/>
        </authorList>
    </citation>
    <scope>NUCLEOTIDE SEQUENCE [LARGE SCALE GENOMIC DNA]</scope>
    <source>
        <strain evidence="8 9">UAMH 11012</strain>
    </source>
</reference>
<dbReference type="OrthoDB" id="1921208at2759"/>
<dbReference type="EMBL" id="FJOG01000025">
    <property type="protein sequence ID" value="CZR64173.1"/>
    <property type="molecule type" value="Genomic_DNA"/>
</dbReference>
<dbReference type="InterPro" id="IPR019780">
    <property type="entry name" value="Germin_Mn-BS"/>
</dbReference>